<sequence length="145" mass="16586">MSLCFCRVKQFLPFKISTFSLGANLLSCNAKTCSSPSNFPLRFNNVSLIESRPIDFNPKFIIRFLIKLDYQCLLESSRSLGDESLPDRLDIERPDSISEETLRSLHHALFEIHVVEGEMVCPSCNHIFQIKDGIPNMLLAEHEIR</sequence>
<evidence type="ECO:0008006" key="3">
    <source>
        <dbReference type="Google" id="ProtNLM"/>
    </source>
</evidence>
<dbReference type="Gene3D" id="2.20.25.10">
    <property type="match status" value="1"/>
</dbReference>
<dbReference type="InterPro" id="IPR039127">
    <property type="entry name" value="Trm112"/>
</dbReference>
<accession>A0A0S1MID7</accession>
<reference evidence="2" key="1">
    <citation type="submission" date="2015-07" db="EMBL/GenBank/DDBJ databases">
        <title>Elucidating the P. pachyrhizi secretome and potential effectors.</title>
        <authorList>
            <person name="de Carvalho M.C.C.G."/>
            <person name="Nascimento L.C."/>
            <person name="Darben L.M."/>
            <person name="Polizel-Podanosqui A.M."/>
            <person name="Lopes-Caitar V.S."/>
            <person name="Rocha C.S."/>
            <person name="Qi M."/>
            <person name="Carazolle M."/>
            <person name="Kuwahara M.K."/>
            <person name="Pereira G.A.G."/>
            <person name="Abdelnoor R.V."/>
            <person name="Whitham S.A."/>
            <person name="Marcelino-Guimaraes F.C."/>
        </authorList>
    </citation>
    <scope>NUCLEOTIDE SEQUENCE</scope>
</reference>
<protein>
    <recommendedName>
        <fullName evidence="3">Trm112p-like protein</fullName>
    </recommendedName>
</protein>
<dbReference type="Pfam" id="PF03966">
    <property type="entry name" value="Trm112p"/>
    <property type="match status" value="1"/>
</dbReference>
<dbReference type="PANTHER" id="PTHR12773:SF0">
    <property type="entry name" value="MULTIFUNCTIONAL METHYLTRANSFERASE SUBUNIT TRM112-LIKE PROTEIN"/>
    <property type="match status" value="1"/>
</dbReference>
<name>A0A0S1MID7_PHAPC</name>
<dbReference type="EMBL" id="KT246559">
    <property type="protein sequence ID" value="ALL40650.1"/>
    <property type="molecule type" value="mRNA"/>
</dbReference>
<dbReference type="GO" id="GO:0046982">
    <property type="term" value="F:protein heterodimerization activity"/>
    <property type="evidence" value="ECO:0007669"/>
    <property type="project" value="InterPro"/>
</dbReference>
<organism evidence="2">
    <name type="scientific">Phakopsora pachyrhizi</name>
    <name type="common">Asian soybean rust disease fungus</name>
    <dbReference type="NCBI Taxonomy" id="170000"/>
    <lineage>
        <taxon>Eukaryota</taxon>
        <taxon>Fungi</taxon>
        <taxon>Dikarya</taxon>
        <taxon>Basidiomycota</taxon>
        <taxon>Pucciniomycotina</taxon>
        <taxon>Pucciniomycetes</taxon>
        <taxon>Pucciniales</taxon>
        <taxon>Phakopsoraceae</taxon>
        <taxon>Phakopsora</taxon>
    </lineage>
</organism>
<dbReference type="AlphaFoldDB" id="A0A0S1MID7"/>
<dbReference type="PANTHER" id="PTHR12773">
    <property type="entry name" value="UPF0315 PROTEIN-RELATED"/>
    <property type="match status" value="1"/>
</dbReference>
<dbReference type="SUPFAM" id="SSF158997">
    <property type="entry name" value="Trm112p-like"/>
    <property type="match status" value="1"/>
</dbReference>
<dbReference type="InterPro" id="IPR005651">
    <property type="entry name" value="Trm112-like"/>
</dbReference>
<proteinExistence type="evidence at transcript level"/>
<dbReference type="GO" id="GO:0070476">
    <property type="term" value="P:rRNA (guanine-N7)-methylation"/>
    <property type="evidence" value="ECO:0007669"/>
    <property type="project" value="TreeGrafter"/>
</dbReference>
<evidence type="ECO:0000256" key="1">
    <source>
        <dbReference type="ARBA" id="ARBA00007980"/>
    </source>
</evidence>
<comment type="similarity">
    <text evidence="1">Belongs to the TRM112 family.</text>
</comment>
<evidence type="ECO:0000313" key="2">
    <source>
        <dbReference type="EMBL" id="ALL40650.1"/>
    </source>
</evidence>
<dbReference type="GO" id="GO:0030488">
    <property type="term" value="P:tRNA methylation"/>
    <property type="evidence" value="ECO:0007669"/>
    <property type="project" value="TreeGrafter"/>
</dbReference>